<dbReference type="AlphaFoldDB" id="A0A1T4NIE6"/>
<evidence type="ECO:0000313" key="4">
    <source>
        <dbReference type="Proteomes" id="UP000189857"/>
    </source>
</evidence>
<organism evidence="3 4">
    <name type="scientific">Eubacterium ruminantium</name>
    <dbReference type="NCBI Taxonomy" id="42322"/>
    <lineage>
        <taxon>Bacteria</taxon>
        <taxon>Bacillati</taxon>
        <taxon>Bacillota</taxon>
        <taxon>Clostridia</taxon>
        <taxon>Eubacteriales</taxon>
        <taxon>Eubacteriaceae</taxon>
        <taxon>Eubacterium</taxon>
    </lineage>
</organism>
<keyword evidence="4" id="KW-1185">Reference proteome</keyword>
<feature type="domain" description="Fibronectin type-III" evidence="2">
    <location>
        <begin position="129"/>
        <end position="221"/>
    </location>
</feature>
<dbReference type="Gene3D" id="2.60.40.10">
    <property type="entry name" value="Immunoglobulins"/>
    <property type="match status" value="3"/>
</dbReference>
<dbReference type="RefSeq" id="WP_078787436.1">
    <property type="nucleotide sequence ID" value="NZ_FMTO01000008.1"/>
</dbReference>
<dbReference type="Proteomes" id="UP000189857">
    <property type="component" value="Unassembled WGS sequence"/>
</dbReference>
<name>A0A1T4NIE6_9FIRM</name>
<dbReference type="PROSITE" id="PS50853">
    <property type="entry name" value="FN3"/>
    <property type="match status" value="1"/>
</dbReference>
<sequence length="323" mass="35668">MKKIKKMLALLMVAFAIVTLVPSIGEGKKVQAASYVQTGATKTSVSFKWPAQSGATQYYIGYGLDSSSADRMAKSKSIAVGSGTTSYTIKGLAAAKRYWISIYYNKNGYVYYAAGGYGKTLCNIVSYIRVFDYSISRTSNDASCKFQWAEKPYVDGYEYEVKSNGGTVIASNKTTYSNSAYVTGLKKDVQYKIRVRAFYTINGKRVYSGWSNSYFFVPQPLVTSAVIDSNGRLTLKWNKVKSVNSYEIYISTTYGGTVGYKKVATVNGADNTSKVLTSFDGKKFNAASKDYYILIRAVRKTSSTTYYSGTLNSTIISPIFKDR</sequence>
<dbReference type="InterPro" id="IPR036116">
    <property type="entry name" value="FN3_sf"/>
</dbReference>
<dbReference type="InterPro" id="IPR013783">
    <property type="entry name" value="Ig-like_fold"/>
</dbReference>
<feature type="chain" id="PRO_5038631803" description="Fibronectin type-III domain-containing protein" evidence="1">
    <location>
        <begin position="26"/>
        <end position="323"/>
    </location>
</feature>
<gene>
    <name evidence="3" type="ORF">SAMN02745110_01593</name>
</gene>
<evidence type="ECO:0000259" key="2">
    <source>
        <dbReference type="PROSITE" id="PS50853"/>
    </source>
</evidence>
<dbReference type="InterPro" id="IPR003961">
    <property type="entry name" value="FN3_dom"/>
</dbReference>
<evidence type="ECO:0000313" key="3">
    <source>
        <dbReference type="EMBL" id="SJZ78817.1"/>
    </source>
</evidence>
<evidence type="ECO:0000256" key="1">
    <source>
        <dbReference type="SAM" id="SignalP"/>
    </source>
</evidence>
<reference evidence="3 4" key="1">
    <citation type="submission" date="2017-02" db="EMBL/GenBank/DDBJ databases">
        <authorList>
            <person name="Peterson S.W."/>
        </authorList>
    </citation>
    <scope>NUCLEOTIDE SEQUENCE [LARGE SCALE GENOMIC DNA]</scope>
    <source>
        <strain evidence="3 4">ATCC 17233</strain>
    </source>
</reference>
<dbReference type="OrthoDB" id="2005614at2"/>
<accession>A0A1T4NIE6</accession>
<feature type="signal peptide" evidence="1">
    <location>
        <begin position="1"/>
        <end position="25"/>
    </location>
</feature>
<proteinExistence type="predicted"/>
<keyword evidence="1" id="KW-0732">Signal</keyword>
<dbReference type="CDD" id="cd00063">
    <property type="entry name" value="FN3"/>
    <property type="match status" value="1"/>
</dbReference>
<protein>
    <recommendedName>
        <fullName evidence="2">Fibronectin type-III domain-containing protein</fullName>
    </recommendedName>
</protein>
<dbReference type="EMBL" id="FUXA01000009">
    <property type="protein sequence ID" value="SJZ78817.1"/>
    <property type="molecule type" value="Genomic_DNA"/>
</dbReference>
<dbReference type="SUPFAM" id="SSF49265">
    <property type="entry name" value="Fibronectin type III"/>
    <property type="match status" value="1"/>
</dbReference>